<evidence type="ECO:0000256" key="3">
    <source>
        <dbReference type="ARBA" id="ARBA00022679"/>
    </source>
</evidence>
<dbReference type="RefSeq" id="WP_387714322.1">
    <property type="nucleotide sequence ID" value="NZ_JBIAPI010000001.1"/>
</dbReference>
<dbReference type="InterPro" id="IPR032821">
    <property type="entry name" value="PKS_assoc"/>
</dbReference>
<dbReference type="InterPro" id="IPR016036">
    <property type="entry name" value="Malonyl_transacylase_ACP-bd"/>
</dbReference>
<dbReference type="SUPFAM" id="SSF47336">
    <property type="entry name" value="ACP-like"/>
    <property type="match status" value="1"/>
</dbReference>
<proteinExistence type="predicted"/>
<dbReference type="InterPro" id="IPR050091">
    <property type="entry name" value="PKS_NRPS_Biosynth_Enz"/>
</dbReference>
<keyword evidence="3" id="KW-0808">Transferase</keyword>
<keyword evidence="8" id="KW-1185">Reference proteome</keyword>
<dbReference type="SUPFAM" id="SSF52151">
    <property type="entry name" value="FabD/lysophospholipase-like"/>
    <property type="match status" value="1"/>
</dbReference>
<dbReference type="PANTHER" id="PTHR43775:SF37">
    <property type="entry name" value="SI:DKEY-61P9.11"/>
    <property type="match status" value="1"/>
</dbReference>
<dbReference type="InterPro" id="IPR016035">
    <property type="entry name" value="Acyl_Trfase/lysoPLipase"/>
</dbReference>
<dbReference type="PROSITE" id="PS50075">
    <property type="entry name" value="CARRIER"/>
    <property type="match status" value="1"/>
</dbReference>
<keyword evidence="2" id="KW-0597">Phosphoprotein</keyword>
<keyword evidence="4" id="KW-0511">Multifunctional enzyme</keyword>
<dbReference type="InterPro" id="IPR014031">
    <property type="entry name" value="Ketoacyl_synth_C"/>
</dbReference>
<evidence type="ECO:0000256" key="2">
    <source>
        <dbReference type="ARBA" id="ARBA00022553"/>
    </source>
</evidence>
<gene>
    <name evidence="7" type="ORF">ACFYV7_06310</name>
</gene>
<dbReference type="Pfam" id="PF02801">
    <property type="entry name" value="Ketoacyl-synt_C"/>
    <property type="match status" value="1"/>
</dbReference>
<dbReference type="Pfam" id="PF00698">
    <property type="entry name" value="Acyl_transf_1"/>
    <property type="match status" value="1"/>
</dbReference>
<dbReference type="Gene3D" id="3.40.366.10">
    <property type="entry name" value="Malonyl-Coenzyme A Acyl Carrier Protein, domain 2"/>
    <property type="match status" value="1"/>
</dbReference>
<dbReference type="PANTHER" id="PTHR43775">
    <property type="entry name" value="FATTY ACID SYNTHASE"/>
    <property type="match status" value="1"/>
</dbReference>
<dbReference type="InterPro" id="IPR006162">
    <property type="entry name" value="Ppantetheine_attach_site"/>
</dbReference>
<dbReference type="SMART" id="SM00827">
    <property type="entry name" value="PKS_AT"/>
    <property type="match status" value="1"/>
</dbReference>
<evidence type="ECO:0000313" key="8">
    <source>
        <dbReference type="Proteomes" id="UP001601948"/>
    </source>
</evidence>
<dbReference type="SMART" id="SM00825">
    <property type="entry name" value="PKS_KS"/>
    <property type="match status" value="1"/>
</dbReference>
<dbReference type="Gene3D" id="3.30.70.3290">
    <property type="match status" value="1"/>
</dbReference>
<accession>A0ABW6QME8</accession>
<evidence type="ECO:0000259" key="5">
    <source>
        <dbReference type="PROSITE" id="PS50075"/>
    </source>
</evidence>
<evidence type="ECO:0000256" key="1">
    <source>
        <dbReference type="ARBA" id="ARBA00022450"/>
    </source>
</evidence>
<dbReference type="Pfam" id="PF00550">
    <property type="entry name" value="PP-binding"/>
    <property type="match status" value="1"/>
</dbReference>
<name>A0ABW6QME8_9NOCA</name>
<evidence type="ECO:0000313" key="7">
    <source>
        <dbReference type="EMBL" id="MFF3222391.1"/>
    </source>
</evidence>
<dbReference type="InterPro" id="IPR016039">
    <property type="entry name" value="Thiolase-like"/>
</dbReference>
<organism evidence="7 8">
    <name type="scientific">Nocardia suismassiliense</name>
    <dbReference type="NCBI Taxonomy" id="2077092"/>
    <lineage>
        <taxon>Bacteria</taxon>
        <taxon>Bacillati</taxon>
        <taxon>Actinomycetota</taxon>
        <taxon>Actinomycetes</taxon>
        <taxon>Mycobacteriales</taxon>
        <taxon>Nocardiaceae</taxon>
        <taxon>Nocardia</taxon>
    </lineage>
</organism>
<dbReference type="SUPFAM" id="SSF55048">
    <property type="entry name" value="Probable ACP-binding domain of malonyl-CoA ACP transacylase"/>
    <property type="match status" value="1"/>
</dbReference>
<evidence type="ECO:0000259" key="6">
    <source>
        <dbReference type="PROSITE" id="PS52004"/>
    </source>
</evidence>
<feature type="domain" description="Ketosynthase family 3 (KS3)" evidence="6">
    <location>
        <begin position="6"/>
        <end position="428"/>
    </location>
</feature>
<dbReference type="SUPFAM" id="SSF53901">
    <property type="entry name" value="Thiolase-like"/>
    <property type="match status" value="1"/>
</dbReference>
<comment type="caution">
    <text evidence="7">The sequence shown here is derived from an EMBL/GenBank/DDBJ whole genome shotgun (WGS) entry which is preliminary data.</text>
</comment>
<dbReference type="EMBL" id="JBIAPI010000001">
    <property type="protein sequence ID" value="MFF3222391.1"/>
    <property type="molecule type" value="Genomic_DNA"/>
</dbReference>
<dbReference type="Pfam" id="PF00109">
    <property type="entry name" value="ketoacyl-synt"/>
    <property type="match status" value="1"/>
</dbReference>
<evidence type="ECO:0000256" key="4">
    <source>
        <dbReference type="ARBA" id="ARBA00023268"/>
    </source>
</evidence>
<dbReference type="Gene3D" id="1.10.1200.10">
    <property type="entry name" value="ACP-like"/>
    <property type="match status" value="1"/>
</dbReference>
<dbReference type="InterPro" id="IPR036736">
    <property type="entry name" value="ACP-like_sf"/>
</dbReference>
<dbReference type="PROSITE" id="PS52004">
    <property type="entry name" value="KS3_2"/>
    <property type="match status" value="1"/>
</dbReference>
<keyword evidence="1" id="KW-0596">Phosphopantetheine</keyword>
<dbReference type="InterPro" id="IPR014030">
    <property type="entry name" value="Ketoacyl_synth_N"/>
</dbReference>
<reference evidence="7 8" key="1">
    <citation type="submission" date="2024-10" db="EMBL/GenBank/DDBJ databases">
        <title>The Natural Products Discovery Center: Release of the First 8490 Sequenced Strains for Exploring Actinobacteria Biosynthetic Diversity.</title>
        <authorList>
            <person name="Kalkreuter E."/>
            <person name="Kautsar S.A."/>
            <person name="Yang D."/>
            <person name="Bader C.D."/>
            <person name="Teijaro C.N."/>
            <person name="Fluegel L."/>
            <person name="Davis C.M."/>
            <person name="Simpson J.R."/>
            <person name="Lauterbach L."/>
            <person name="Steele A.D."/>
            <person name="Gui C."/>
            <person name="Meng S."/>
            <person name="Li G."/>
            <person name="Viehrig K."/>
            <person name="Ye F."/>
            <person name="Su P."/>
            <person name="Kiefer A.F."/>
            <person name="Nichols A."/>
            <person name="Cepeda A.J."/>
            <person name="Yan W."/>
            <person name="Fan B."/>
            <person name="Jiang Y."/>
            <person name="Adhikari A."/>
            <person name="Zheng C.-J."/>
            <person name="Schuster L."/>
            <person name="Cowan T.M."/>
            <person name="Smanski M.J."/>
            <person name="Chevrette M.G."/>
            <person name="De Carvalho L.P.S."/>
            <person name="Shen B."/>
        </authorList>
    </citation>
    <scope>NUCLEOTIDE SEQUENCE [LARGE SCALE GENOMIC DNA]</scope>
    <source>
        <strain evidence="7 8">NPDC003040</strain>
    </source>
</reference>
<protein>
    <submittedName>
        <fullName evidence="7">Type I polyketide synthase</fullName>
    </submittedName>
</protein>
<sequence>MDRDRSLDIAVTGVAGRFPGVSTIAEWWSALVAGTVLTTHLNRDLLVRAGVPDDLLDDPDYVPARGYLADADRFDNTLFRVSARDAELMDPQHRLMLEVAWAALEDAASPFGDHPVTGVYASDSGSGYLRSMLATSPLDPQTLDQAIHGTEPDFIASLISYKLDLTGPSIGVRTACSSSLVGLHLAITALLNGECDQALVVAAGIDFPQAGYLHVDGGINSRRGACRPFDTTADGVIAGSGVAAVVLRRLADAALVGPEAYGVILGTAVNNDGAAKVGYYAPSIEGQEAVIRAALNSADVAADSIGYLETHGTGTRIGDPIEWSAACAALSELGARPGQVAVGGLKANIGHLDSASGLASLIKALFVVKEGVVPPLAGFTELNPLLETEDSPLFIPAEAMPWAGPEPRRAGISSFGIGGTNVHVVIEQAQTHPVRSVTADTPRLVMVSAADAEALSRATSRLADHLTEADPPLTDVAVTLAGRAQLPERLVVTGRHAGEVAVRLTTGGGAVRGRLSDVGARPAVFLFPGQGCQYPGMAVPFLEALPGFDAALANCLASFEPAIATRLRRALVERDFPAAELAATELAQPALFAVEFAAATALSALGVAPAGLVGHSLGEIVAACVAGVFDLPTATRFVVARGRAMQNCPAGRMLALGCGEGAARSLLSESGLELEIAAINGAESCVVAGQADAVEKFHSWLGDRIFAKLLRTNRAFHTAQMEPVVAQLAREIADIDLRRPVVPLAVNATGQLVPSGGQVRPEIFLEQIRRPVLFADALAALARSLPDAVFIEVGPGRVLSGLAEAEDLTTVPLSPGRSEHPDEELLLAIGKLWTLGLPLSPTTLCGSGERIHLPTYPASGPRWLAPEVAGNPGHPAATAVAADAAVASVEAETVDVATLMTTWWAELLGAAQLGADSDFFQLGGDSMLITQLARKVYQELGIRVPLRDMLVGQTLGKQTTIVLDMLEKSAAPC</sequence>
<dbReference type="InterPro" id="IPR001227">
    <property type="entry name" value="Ac_transferase_dom_sf"/>
</dbReference>
<dbReference type="CDD" id="cd00833">
    <property type="entry name" value="PKS"/>
    <property type="match status" value="1"/>
</dbReference>
<dbReference type="InterPro" id="IPR009081">
    <property type="entry name" value="PP-bd_ACP"/>
</dbReference>
<dbReference type="InterPro" id="IPR014043">
    <property type="entry name" value="Acyl_transferase_dom"/>
</dbReference>
<dbReference type="Proteomes" id="UP001601948">
    <property type="component" value="Unassembled WGS sequence"/>
</dbReference>
<dbReference type="Pfam" id="PF16197">
    <property type="entry name" value="KAsynt_C_assoc"/>
    <property type="match status" value="1"/>
</dbReference>
<dbReference type="Gene3D" id="3.40.47.10">
    <property type="match status" value="1"/>
</dbReference>
<dbReference type="PROSITE" id="PS00012">
    <property type="entry name" value="PHOSPHOPANTETHEINE"/>
    <property type="match status" value="1"/>
</dbReference>
<dbReference type="InterPro" id="IPR020841">
    <property type="entry name" value="PKS_Beta-ketoAc_synthase_dom"/>
</dbReference>
<feature type="domain" description="Carrier" evidence="5">
    <location>
        <begin position="891"/>
        <end position="966"/>
    </location>
</feature>